<feature type="transmembrane region" description="Helical" evidence="1">
    <location>
        <begin position="37"/>
        <end position="56"/>
    </location>
</feature>
<feature type="transmembrane region" description="Helical" evidence="1">
    <location>
        <begin position="76"/>
        <end position="93"/>
    </location>
</feature>
<organism evidence="3 4">
    <name type="scientific">Novipirellula herctigrandis</name>
    <dbReference type="NCBI Taxonomy" id="2527986"/>
    <lineage>
        <taxon>Bacteria</taxon>
        <taxon>Pseudomonadati</taxon>
        <taxon>Planctomycetota</taxon>
        <taxon>Planctomycetia</taxon>
        <taxon>Pirellulales</taxon>
        <taxon>Pirellulaceae</taxon>
        <taxon>Novipirellula</taxon>
    </lineage>
</organism>
<feature type="transmembrane region" description="Helical" evidence="1">
    <location>
        <begin position="100"/>
        <end position="118"/>
    </location>
</feature>
<dbReference type="GO" id="GO:0017004">
    <property type="term" value="P:cytochrome complex assembly"/>
    <property type="evidence" value="ECO:0007669"/>
    <property type="project" value="InterPro"/>
</dbReference>
<keyword evidence="1" id="KW-0812">Transmembrane</keyword>
<dbReference type="GO" id="GO:0020037">
    <property type="term" value="F:heme binding"/>
    <property type="evidence" value="ECO:0007669"/>
    <property type="project" value="InterPro"/>
</dbReference>
<keyword evidence="1" id="KW-1133">Transmembrane helix</keyword>
<dbReference type="AlphaFoldDB" id="A0A5C5Z5T6"/>
<evidence type="ECO:0000256" key="1">
    <source>
        <dbReference type="SAM" id="Phobius"/>
    </source>
</evidence>
<evidence type="ECO:0000259" key="2">
    <source>
        <dbReference type="Pfam" id="PF01578"/>
    </source>
</evidence>
<name>A0A5C5Z5T6_9BACT</name>
<sequence length="291" mass="31399">MLVFLGKISVTCFFASYIVVLILELLRFFGKIPGRGLAVIVMMSLGLFTHICYLVLRAVARGATSDVGMLASWYDWSLLVALGLAICFLIFYLRRPDTVIGIFFMPLVLATIGLSLAVRPMAPFSRSEAADVWRSIHGISMAVGAGGVLIGFLAGVMYLAQSWRLKNKRAGSSLRLPTLETLARLNRQCLVVSTTAVAVGVIAGAVMNLNRWGQVGWTSGGVLFSFGLLLWLTVATCVEYFYAPASQGRKAFYLTLASLGFLVLAFFGVLNSPHGRTVPVDQASVVSEDAA</sequence>
<dbReference type="Pfam" id="PF01578">
    <property type="entry name" value="Cytochrom_C_asm"/>
    <property type="match status" value="1"/>
</dbReference>
<dbReference type="Proteomes" id="UP000315010">
    <property type="component" value="Unassembled WGS sequence"/>
</dbReference>
<feature type="domain" description="Cytochrome c assembly protein" evidence="2">
    <location>
        <begin position="74"/>
        <end position="269"/>
    </location>
</feature>
<keyword evidence="1" id="KW-0472">Membrane</keyword>
<evidence type="ECO:0000313" key="3">
    <source>
        <dbReference type="EMBL" id="TWT82436.1"/>
    </source>
</evidence>
<feature type="transmembrane region" description="Helical" evidence="1">
    <location>
        <begin position="6"/>
        <end position="25"/>
    </location>
</feature>
<dbReference type="EMBL" id="SJPJ01000001">
    <property type="protein sequence ID" value="TWT82436.1"/>
    <property type="molecule type" value="Genomic_DNA"/>
</dbReference>
<dbReference type="RefSeq" id="WP_146398940.1">
    <property type="nucleotide sequence ID" value="NZ_SJPJ01000001.1"/>
</dbReference>
<comment type="caution">
    <text evidence="3">The sequence shown here is derived from an EMBL/GenBank/DDBJ whole genome shotgun (WGS) entry which is preliminary data.</text>
</comment>
<feature type="transmembrane region" description="Helical" evidence="1">
    <location>
        <begin position="138"/>
        <end position="160"/>
    </location>
</feature>
<accession>A0A5C5Z5T6</accession>
<feature type="transmembrane region" description="Helical" evidence="1">
    <location>
        <begin position="251"/>
        <end position="270"/>
    </location>
</feature>
<gene>
    <name evidence="3" type="ORF">CA13_38990</name>
</gene>
<feature type="transmembrane region" description="Helical" evidence="1">
    <location>
        <begin position="189"/>
        <end position="209"/>
    </location>
</feature>
<feature type="transmembrane region" description="Helical" evidence="1">
    <location>
        <begin position="221"/>
        <end position="242"/>
    </location>
</feature>
<reference evidence="3 4" key="1">
    <citation type="submission" date="2019-02" db="EMBL/GenBank/DDBJ databases">
        <title>Deep-cultivation of Planctomycetes and their phenomic and genomic characterization uncovers novel biology.</title>
        <authorList>
            <person name="Wiegand S."/>
            <person name="Jogler M."/>
            <person name="Boedeker C."/>
            <person name="Pinto D."/>
            <person name="Vollmers J."/>
            <person name="Rivas-Marin E."/>
            <person name="Kohn T."/>
            <person name="Peeters S.H."/>
            <person name="Heuer A."/>
            <person name="Rast P."/>
            <person name="Oberbeckmann S."/>
            <person name="Bunk B."/>
            <person name="Jeske O."/>
            <person name="Meyerdierks A."/>
            <person name="Storesund J.E."/>
            <person name="Kallscheuer N."/>
            <person name="Luecker S."/>
            <person name="Lage O.M."/>
            <person name="Pohl T."/>
            <person name="Merkel B.J."/>
            <person name="Hornburger P."/>
            <person name="Mueller R.-W."/>
            <person name="Bruemmer F."/>
            <person name="Labrenz M."/>
            <person name="Spormann A.M."/>
            <person name="Op Den Camp H."/>
            <person name="Overmann J."/>
            <person name="Amann R."/>
            <person name="Jetten M.S.M."/>
            <person name="Mascher T."/>
            <person name="Medema M.H."/>
            <person name="Devos D.P."/>
            <person name="Kaster A.-K."/>
            <person name="Ovreas L."/>
            <person name="Rohde M."/>
            <person name="Galperin M.Y."/>
            <person name="Jogler C."/>
        </authorList>
    </citation>
    <scope>NUCLEOTIDE SEQUENCE [LARGE SCALE GENOMIC DNA]</scope>
    <source>
        <strain evidence="3 4">CA13</strain>
    </source>
</reference>
<evidence type="ECO:0000313" key="4">
    <source>
        <dbReference type="Proteomes" id="UP000315010"/>
    </source>
</evidence>
<protein>
    <submittedName>
        <fullName evidence="3">Cytochrome C assembly protein</fullName>
    </submittedName>
</protein>
<proteinExistence type="predicted"/>
<keyword evidence="4" id="KW-1185">Reference proteome</keyword>
<dbReference type="InterPro" id="IPR002541">
    <property type="entry name" value="Cyt_c_assembly"/>
</dbReference>
<dbReference type="OrthoDB" id="257620at2"/>